<dbReference type="RefSeq" id="WP_197315728.1">
    <property type="nucleotide sequence ID" value="NZ_JADZSC010000001.1"/>
</dbReference>
<dbReference type="InterPro" id="IPR011009">
    <property type="entry name" value="Kinase-like_dom_sf"/>
</dbReference>
<name>A0A931HSN0_9BACI</name>
<keyword evidence="2" id="KW-1185">Reference proteome</keyword>
<evidence type="ECO:0000313" key="1">
    <source>
        <dbReference type="EMBL" id="MBH0229097.1"/>
    </source>
</evidence>
<dbReference type="Proteomes" id="UP000614490">
    <property type="component" value="Unassembled WGS sequence"/>
</dbReference>
<proteinExistence type="predicted"/>
<gene>
    <name evidence="1" type="ORF">H0267_02615</name>
</gene>
<protein>
    <submittedName>
        <fullName evidence="1">Phosphotransferase</fullName>
    </submittedName>
</protein>
<dbReference type="Gene3D" id="3.90.1200.10">
    <property type="match status" value="1"/>
</dbReference>
<organism evidence="1 2">
    <name type="scientific">Halobacillus yeomjeoni</name>
    <dbReference type="NCBI Taxonomy" id="311194"/>
    <lineage>
        <taxon>Bacteria</taxon>
        <taxon>Bacillati</taxon>
        <taxon>Bacillota</taxon>
        <taxon>Bacilli</taxon>
        <taxon>Bacillales</taxon>
        <taxon>Bacillaceae</taxon>
        <taxon>Halobacillus</taxon>
    </lineage>
</organism>
<sequence length="358" mass="41823">MNTEKSWREDLVKVADAKRWLVSNIPDAKKVEGPVEVFRSNDWGMTASFEVDQAVECKEVVLKIGFLPLFKTSPSIYRTLNKLNSEHVVSLITGEVKQSQTWLLFEKFEGIQLREFNRVEYIHEMAVTMARLQMDFMNLSEPEMKGIPVYDFQGLKDTLENYISRAIVEYVPVWKSEARQLNEGFDITFENLEAISNPENLKNMIEVTHDICDELARMNAPLTIYHIDFHTNNASVTEQQDILLYDFEEAVISHPFFVLDKLLDEVSECMEETDHETLHIPWTQAQRELRDTYLKEFTFIDESLKLKMFDLAMMISPLLYGYLSTFFLEQVGWEKSTPGYMAESFVTSFSRIEQYKSR</sequence>
<comment type="caution">
    <text evidence="1">The sequence shown here is derived from an EMBL/GenBank/DDBJ whole genome shotgun (WGS) entry which is preliminary data.</text>
</comment>
<reference evidence="1 2" key="1">
    <citation type="journal article" date="2005" name="Int. J. Syst. Evol. Microbiol.">
        <title>Halobacillus yeomjeoni sp. nov., isolated from a marine solar saltern in Korea.</title>
        <authorList>
            <person name="Yoon J.H."/>
            <person name="Kang S.J."/>
            <person name="Lee C.H."/>
            <person name="Oh H.W."/>
            <person name="Oh T.K."/>
        </authorList>
    </citation>
    <scope>NUCLEOTIDE SEQUENCE [LARGE SCALE GENOMIC DNA]</scope>
    <source>
        <strain evidence="1 2">KCTC 3957</strain>
    </source>
</reference>
<dbReference type="SUPFAM" id="SSF56112">
    <property type="entry name" value="Protein kinase-like (PK-like)"/>
    <property type="match status" value="1"/>
</dbReference>
<accession>A0A931HSN0</accession>
<evidence type="ECO:0000313" key="2">
    <source>
        <dbReference type="Proteomes" id="UP000614490"/>
    </source>
</evidence>
<dbReference type="AlphaFoldDB" id="A0A931HSN0"/>
<dbReference type="EMBL" id="JADZSC010000001">
    <property type="protein sequence ID" value="MBH0229097.1"/>
    <property type="molecule type" value="Genomic_DNA"/>
</dbReference>